<reference evidence="3" key="1">
    <citation type="submission" date="2003-08" db="EMBL/GenBank/DDBJ databases">
        <authorList>
            <person name="Birren B."/>
            <person name="Nusbaum C."/>
            <person name="Abebe A."/>
            <person name="Abouelleil A."/>
            <person name="Adekoya E."/>
            <person name="Ait-zahra M."/>
            <person name="Allen N."/>
            <person name="Allen T."/>
            <person name="An P."/>
            <person name="Anderson M."/>
            <person name="Anderson S."/>
            <person name="Arachchi H."/>
            <person name="Armbruster J."/>
            <person name="Bachantsang P."/>
            <person name="Baldwin J."/>
            <person name="Barry A."/>
            <person name="Bayul T."/>
            <person name="Blitshsteyn B."/>
            <person name="Bloom T."/>
            <person name="Blye J."/>
            <person name="Boguslavskiy L."/>
            <person name="Borowsky M."/>
            <person name="Boukhgalter B."/>
            <person name="Brunache A."/>
            <person name="Butler J."/>
            <person name="Calixte N."/>
            <person name="Calvo S."/>
            <person name="Camarata J."/>
            <person name="Campo K."/>
            <person name="Chang J."/>
            <person name="Cheshatsang Y."/>
            <person name="Citroen M."/>
            <person name="Collymore A."/>
            <person name="Considine T."/>
            <person name="Cook A."/>
            <person name="Cooke P."/>
            <person name="Corum B."/>
            <person name="Cuomo C."/>
            <person name="David R."/>
            <person name="Dawoe T."/>
            <person name="Degray S."/>
            <person name="Dodge S."/>
            <person name="Dooley K."/>
            <person name="Dorje P."/>
            <person name="Dorjee K."/>
            <person name="Dorris L."/>
            <person name="Duffey N."/>
            <person name="Dupes A."/>
            <person name="Elkins T."/>
            <person name="Engels R."/>
            <person name="Erickson J."/>
            <person name="Farina A."/>
            <person name="Faro S."/>
            <person name="Ferreira P."/>
            <person name="Fischer H."/>
            <person name="Fitzgerald M."/>
            <person name="Foley K."/>
            <person name="Gage D."/>
            <person name="Galagan J."/>
            <person name="Gearin G."/>
            <person name="Gnerre S."/>
            <person name="Gnirke A."/>
            <person name="Goyette A."/>
            <person name="Graham J."/>
            <person name="Grandbois E."/>
            <person name="Gyaltsen K."/>
            <person name="Hafez N."/>
            <person name="Hagopian D."/>
            <person name="Hagos B."/>
            <person name="Hall J."/>
            <person name="Hatcher B."/>
            <person name="Heller A."/>
            <person name="Higgins H."/>
            <person name="Honan T."/>
            <person name="Horn A."/>
            <person name="Houde N."/>
            <person name="Hughes L."/>
            <person name="Hulme W."/>
            <person name="Husby E."/>
            <person name="Iliev I."/>
            <person name="Jaffe D."/>
            <person name="Jones C."/>
            <person name="Kamal M."/>
            <person name="Kamat A."/>
            <person name="Kamvysselis M."/>
            <person name="Karlsson E."/>
            <person name="Kells C."/>
            <person name="Kieu A."/>
            <person name="Kisner P."/>
            <person name="Kodira C."/>
            <person name="Kulbokas E."/>
            <person name="Labutti K."/>
            <person name="Lama D."/>
            <person name="Landers T."/>
            <person name="Leger J."/>
            <person name="Levine S."/>
            <person name="Lewis D."/>
            <person name="Lewis T."/>
            <person name="Lindblad-toh K."/>
            <person name="Liu X."/>
            <person name="Lokyitsang T."/>
            <person name="Lokyitsang Y."/>
            <person name="Lucien O."/>
            <person name="Lui A."/>
            <person name="Ma L.J."/>
            <person name="Mabbitt R."/>
            <person name="Macdonald J."/>
            <person name="Maclean C."/>
            <person name="Major J."/>
            <person name="Manning J."/>
            <person name="Marabella R."/>
            <person name="Maru K."/>
            <person name="Matthews C."/>
            <person name="Mauceli E."/>
            <person name="Mccarthy M."/>
            <person name="Mcdonough S."/>
            <person name="Mcghee T."/>
            <person name="Meldrim J."/>
            <person name="Meneus L."/>
            <person name="Mesirov J."/>
            <person name="Mihalev A."/>
            <person name="Mihova T."/>
            <person name="Mikkelsen T."/>
            <person name="Mlenga V."/>
            <person name="Moru K."/>
            <person name="Mozes J."/>
            <person name="Mulrain L."/>
            <person name="Munson G."/>
            <person name="Naylor J."/>
            <person name="Newes C."/>
            <person name="Nguyen C."/>
            <person name="Nguyen N."/>
            <person name="Nguyen T."/>
            <person name="Nicol R."/>
            <person name="Nielsen C."/>
            <person name="Nizzari M."/>
            <person name="Norbu C."/>
            <person name="Norbu N."/>
            <person name="O'donnell P."/>
            <person name="Okoawo O."/>
            <person name="O'leary S."/>
            <person name="Omotosho B."/>
            <person name="O'neill K."/>
            <person name="Osman S."/>
            <person name="Parker S."/>
            <person name="Perrin D."/>
            <person name="Phunkhang P."/>
            <person name="Piqani B."/>
            <person name="Purcell S."/>
            <person name="Rachupka T."/>
            <person name="Ramasamy U."/>
            <person name="Rameau R."/>
            <person name="Ray V."/>
            <person name="Raymond C."/>
            <person name="Retta R."/>
            <person name="Richardson S."/>
            <person name="Rise C."/>
            <person name="Rodriguez J."/>
            <person name="Rogers J."/>
            <person name="Rogov P."/>
            <person name="Rutman M."/>
            <person name="Schupbach R."/>
            <person name="Seaman C."/>
            <person name="Settipalli S."/>
            <person name="Sharpe T."/>
            <person name="Sheridan J."/>
            <person name="Sherpa N."/>
            <person name="Shi J."/>
            <person name="Smirnov S."/>
            <person name="Smith C."/>
            <person name="Sougnez C."/>
            <person name="Spencer B."/>
            <person name="Stalker J."/>
            <person name="Stange-thomann N."/>
            <person name="Stavropoulos S."/>
            <person name="Stetson K."/>
            <person name="Stone C."/>
            <person name="Stone S."/>
            <person name="Stubbs M."/>
            <person name="Talamas J."/>
            <person name="Tchuinga P."/>
            <person name="Tenzing P."/>
            <person name="Tesfaye S."/>
            <person name="Theodore J."/>
            <person name="Thoulutsang Y."/>
            <person name="Topham K."/>
            <person name="Towey S."/>
            <person name="Tsamla T."/>
            <person name="Tsomo N."/>
            <person name="Vallee D."/>
            <person name="Vassiliev H."/>
            <person name="Venkataraman V."/>
            <person name="Vinson J."/>
            <person name="Vo A."/>
            <person name="Wade C."/>
            <person name="Wang S."/>
            <person name="Wangchuk T."/>
            <person name="Wangdi T."/>
            <person name="Whittaker C."/>
            <person name="Wilkinson J."/>
            <person name="Wu Y."/>
            <person name="Wyman D."/>
            <person name="Yadav S."/>
            <person name="Yang S."/>
            <person name="Yang X."/>
            <person name="Yeager S."/>
            <person name="Yee E."/>
            <person name="Young G."/>
            <person name="Zainoun J."/>
            <person name="Zembeck L."/>
            <person name="Zimmer A."/>
            <person name="Zody M."/>
            <person name="Lander E."/>
        </authorList>
    </citation>
    <scope>NUCLEOTIDE SEQUENCE [LARGE SCALE GENOMIC DNA]</scope>
</reference>
<organism evidence="2 3">
    <name type="scientific">Ciona savignyi</name>
    <name type="common">Pacific transparent sea squirt</name>
    <dbReference type="NCBI Taxonomy" id="51511"/>
    <lineage>
        <taxon>Eukaryota</taxon>
        <taxon>Metazoa</taxon>
        <taxon>Chordata</taxon>
        <taxon>Tunicata</taxon>
        <taxon>Ascidiacea</taxon>
        <taxon>Phlebobranchia</taxon>
        <taxon>Cionidae</taxon>
        <taxon>Ciona</taxon>
    </lineage>
</organism>
<feature type="compositionally biased region" description="Basic residues" evidence="1">
    <location>
        <begin position="13"/>
        <end position="23"/>
    </location>
</feature>
<reference evidence="2" key="3">
    <citation type="submission" date="2025-09" db="UniProtKB">
        <authorList>
            <consortium name="Ensembl"/>
        </authorList>
    </citation>
    <scope>IDENTIFICATION</scope>
</reference>
<keyword evidence="3" id="KW-1185">Reference proteome</keyword>
<dbReference type="GeneTree" id="ENSGT00950000183212"/>
<feature type="region of interest" description="Disordered" evidence="1">
    <location>
        <begin position="13"/>
        <end position="53"/>
    </location>
</feature>
<dbReference type="HOGENOM" id="CLU_2209089_0_0_1"/>
<proteinExistence type="predicted"/>
<dbReference type="Ensembl" id="ENSCSAVT00000010581.1">
    <property type="protein sequence ID" value="ENSCSAVP00000010455.1"/>
    <property type="gene ID" value="ENSCSAVG00000006152.1"/>
</dbReference>
<evidence type="ECO:0000313" key="2">
    <source>
        <dbReference type="Ensembl" id="ENSCSAVP00000010455.1"/>
    </source>
</evidence>
<reference evidence="2" key="2">
    <citation type="submission" date="2025-08" db="UniProtKB">
        <authorList>
            <consortium name="Ensembl"/>
        </authorList>
    </citation>
    <scope>IDENTIFICATION</scope>
</reference>
<dbReference type="Proteomes" id="UP000007875">
    <property type="component" value="Unassembled WGS sequence"/>
</dbReference>
<dbReference type="AlphaFoldDB" id="H2YYP4"/>
<evidence type="ECO:0000256" key="1">
    <source>
        <dbReference type="SAM" id="MobiDB-lite"/>
    </source>
</evidence>
<evidence type="ECO:0000313" key="3">
    <source>
        <dbReference type="Proteomes" id="UP000007875"/>
    </source>
</evidence>
<name>H2YYP4_CIOSA</name>
<protein>
    <submittedName>
        <fullName evidence="2">Uncharacterized protein</fullName>
    </submittedName>
</protein>
<sequence>MCIKSMVDELIRKRKGEKIRKPTPRASSSKAAFKPRDKSTEGLFDPSDIQTSDRDAIGGVERAKESVKRITEKLTNVTILPTSVGENRRLDCDTTRTVGDRIGDDDL</sequence>
<accession>H2YYP4</accession>